<gene>
    <name evidence="9" type="ORF">SO694_00060172</name>
</gene>
<dbReference type="Gene3D" id="6.10.140.2220">
    <property type="match status" value="1"/>
</dbReference>
<dbReference type="PROSITE" id="PS01360">
    <property type="entry name" value="ZF_MYND_1"/>
    <property type="match status" value="1"/>
</dbReference>
<dbReference type="InterPro" id="IPR000917">
    <property type="entry name" value="Sulfatase_N"/>
</dbReference>
<reference evidence="9 10" key="1">
    <citation type="submission" date="2024-03" db="EMBL/GenBank/DDBJ databases">
        <title>Aureococcus anophagefferens CCMP1851 and Kratosvirus quantuckense: Draft genome of a second virus-susceptible host strain in the model system.</title>
        <authorList>
            <person name="Chase E."/>
            <person name="Truchon A.R."/>
            <person name="Schepens W."/>
            <person name="Wilhelm S.W."/>
        </authorList>
    </citation>
    <scope>NUCLEOTIDE SEQUENCE [LARGE SCALE GENOMIC DNA]</scope>
    <source>
        <strain evidence="9 10">CCMP1851</strain>
    </source>
</reference>
<evidence type="ECO:0000256" key="6">
    <source>
        <dbReference type="PROSITE-ProRule" id="PRU00134"/>
    </source>
</evidence>
<dbReference type="Pfam" id="PF01753">
    <property type="entry name" value="zf-MYND"/>
    <property type="match status" value="1"/>
</dbReference>
<keyword evidence="5" id="KW-0325">Glycoprotein</keyword>
<dbReference type="CDD" id="cd16029">
    <property type="entry name" value="4-S"/>
    <property type="match status" value="1"/>
</dbReference>
<evidence type="ECO:0000256" key="3">
    <source>
        <dbReference type="ARBA" id="ARBA00022833"/>
    </source>
</evidence>
<dbReference type="SUPFAM" id="SSF144232">
    <property type="entry name" value="HIT/MYND zinc finger-like"/>
    <property type="match status" value="1"/>
</dbReference>
<evidence type="ECO:0000256" key="4">
    <source>
        <dbReference type="ARBA" id="ARBA00022837"/>
    </source>
</evidence>
<keyword evidence="4" id="KW-0106">Calcium</keyword>
<keyword evidence="2 6" id="KW-0863">Zinc-finger</keyword>
<comment type="caution">
    <text evidence="9">The sequence shown here is derived from an EMBL/GenBank/DDBJ whole genome shotgun (WGS) entry which is preliminary data.</text>
</comment>
<feature type="domain" description="MYND-type" evidence="8">
    <location>
        <begin position="85"/>
        <end position="124"/>
    </location>
</feature>
<dbReference type="GO" id="GO:0016787">
    <property type="term" value="F:hydrolase activity"/>
    <property type="evidence" value="ECO:0007669"/>
    <property type="project" value="UniProtKB-KW"/>
</dbReference>
<dbReference type="Proteomes" id="UP001363151">
    <property type="component" value="Unassembled WGS sequence"/>
</dbReference>
<sequence>MGKKSRRKPEKKQKDDDEDWGQPDAAGDQDWWVAGEGGDAIREAMHQLGDASENPEHPLAARDRAFGLSPITQRMKREKKRRPACDVCGAEDAKFKCVRCNAQYYCGKECQAEAWGAGGHKRACRTLRAASAAAAAAVVAQLNDASLPAPLRVRDLDRLDTGDVYEPAVEFGLHAALRGALLSQCAFAELRDLFAHSPMACSVAQFVGSMVFRGERRSRAGSGGFGKSDGARLAAFFESADDAWDVYLRAIATLARAATDRAVAADPRAHALCHRAGRDALCSLVTALARREVAGALLEARGGDGDFVRARALASAKLLKKLLDHLAAVSEREDPNSTLEANANQIVAMFAHWCRVHDVGVDVDRVVGLKGARREMYARMAVPLARLLLACVAAVRAVPVVEALPSDAAPTTTGENAAPLPSDAAPKPHIVYFLVDDLGWHDVPWHNPSLKTPTLAALAADGVVLDRFYAYRFCSPSRSSLLSGRYPMHVNQYNMAGDALGGGVHVNMTMIAKKLKGAGYATHQLGKWHAGQSSADLVPAARGFDTSLGYLNGAEDHWTQARPACGVGNFVDLYATDGPAFGKNGTYGAQIYHDAALDIVANHDASVPLFVYFAFQINHAPMQVPDAYARVYPCDDPKTCGVRSTYQAMTAMADDVVRNATAALKAKGMWDDTLIVLTSDNGGPSGTDADSSNNFPLRGGKYSDLEGGVRAAGLVAGGFLPDAARGRTLDGAGAYVHICDWYATFARLAGVDAADDASDADGRPLPAVDSLDVWDFLSGAADASPRTEIVLTAGRHQPGGSGGGYIGGRYKVVFDTQSPAIWNGPEYPNGTKPAPISTDCGASGCLFDVVGDPSEYVDLAAELPDVLANLTARWKAAAATAYQTPYVGGAMNCSAPRVKAMLAGGFWTPWTDDHATRGAMAAGGFWTPRD</sequence>
<protein>
    <submittedName>
        <fullName evidence="9">Sulfuric ester hydrolase</fullName>
    </submittedName>
</protein>
<evidence type="ECO:0000313" key="9">
    <source>
        <dbReference type="EMBL" id="KAK7236173.1"/>
    </source>
</evidence>
<feature type="compositionally biased region" description="Basic residues" evidence="7">
    <location>
        <begin position="1"/>
        <end position="11"/>
    </location>
</feature>
<organism evidence="9 10">
    <name type="scientific">Aureococcus anophagefferens</name>
    <name type="common">Harmful bloom alga</name>
    <dbReference type="NCBI Taxonomy" id="44056"/>
    <lineage>
        <taxon>Eukaryota</taxon>
        <taxon>Sar</taxon>
        <taxon>Stramenopiles</taxon>
        <taxon>Ochrophyta</taxon>
        <taxon>Pelagophyceae</taxon>
        <taxon>Pelagomonadales</taxon>
        <taxon>Pelagomonadaceae</taxon>
        <taxon>Aureococcus</taxon>
    </lineage>
</organism>
<keyword evidence="1" id="KW-0479">Metal-binding</keyword>
<evidence type="ECO:0000256" key="2">
    <source>
        <dbReference type="ARBA" id="ARBA00022771"/>
    </source>
</evidence>
<evidence type="ECO:0000256" key="7">
    <source>
        <dbReference type="SAM" id="MobiDB-lite"/>
    </source>
</evidence>
<proteinExistence type="predicted"/>
<dbReference type="Gene3D" id="3.30.1120.10">
    <property type="match status" value="1"/>
</dbReference>
<dbReference type="EMBL" id="JBBJCI010000286">
    <property type="protein sequence ID" value="KAK7236173.1"/>
    <property type="molecule type" value="Genomic_DNA"/>
</dbReference>
<feature type="region of interest" description="Disordered" evidence="7">
    <location>
        <begin position="1"/>
        <end position="39"/>
    </location>
</feature>
<name>A0ABR1FR27_AURAN</name>
<evidence type="ECO:0000313" key="10">
    <source>
        <dbReference type="Proteomes" id="UP001363151"/>
    </source>
</evidence>
<evidence type="ECO:0000256" key="1">
    <source>
        <dbReference type="ARBA" id="ARBA00022723"/>
    </source>
</evidence>
<keyword evidence="9" id="KW-0378">Hydrolase</keyword>
<dbReference type="InterPro" id="IPR017850">
    <property type="entry name" value="Alkaline_phosphatase_core_sf"/>
</dbReference>
<dbReference type="Pfam" id="PF00884">
    <property type="entry name" value="Sulfatase"/>
    <property type="match status" value="1"/>
</dbReference>
<evidence type="ECO:0000256" key="5">
    <source>
        <dbReference type="ARBA" id="ARBA00023180"/>
    </source>
</evidence>
<accession>A0ABR1FR27</accession>
<keyword evidence="3" id="KW-0862">Zinc</keyword>
<dbReference type="PANTHER" id="PTHR10342:SF274">
    <property type="entry name" value="ARYLSULFATASE B"/>
    <property type="match status" value="1"/>
</dbReference>
<dbReference type="SUPFAM" id="SSF53649">
    <property type="entry name" value="Alkaline phosphatase-like"/>
    <property type="match status" value="1"/>
</dbReference>
<dbReference type="PANTHER" id="PTHR10342">
    <property type="entry name" value="ARYLSULFATASE"/>
    <property type="match status" value="1"/>
</dbReference>
<keyword evidence="10" id="KW-1185">Reference proteome</keyword>
<dbReference type="InterPro" id="IPR002893">
    <property type="entry name" value="Znf_MYND"/>
</dbReference>
<dbReference type="PROSITE" id="PS50865">
    <property type="entry name" value="ZF_MYND_2"/>
    <property type="match status" value="1"/>
</dbReference>
<evidence type="ECO:0000259" key="8">
    <source>
        <dbReference type="PROSITE" id="PS50865"/>
    </source>
</evidence>
<dbReference type="InterPro" id="IPR047115">
    <property type="entry name" value="ARSB"/>
</dbReference>
<dbReference type="Gene3D" id="3.40.720.10">
    <property type="entry name" value="Alkaline Phosphatase, subunit A"/>
    <property type="match status" value="1"/>
</dbReference>